<feature type="compositionally biased region" description="Low complexity" evidence="1">
    <location>
        <begin position="922"/>
        <end position="935"/>
    </location>
</feature>
<feature type="domain" description="Poly(A) RNA polymerase mitochondrial-like central palm" evidence="2">
    <location>
        <begin position="43"/>
        <end position="163"/>
    </location>
</feature>
<dbReference type="EMBL" id="CM017876">
    <property type="protein sequence ID" value="KAG1341977.1"/>
    <property type="molecule type" value="Genomic_DNA"/>
</dbReference>
<evidence type="ECO:0000313" key="5">
    <source>
        <dbReference type="Proteomes" id="UP000797356"/>
    </source>
</evidence>
<dbReference type="SUPFAM" id="SSF81301">
    <property type="entry name" value="Nucleotidyltransferase"/>
    <property type="match status" value="1"/>
</dbReference>
<evidence type="ECO:0000313" key="4">
    <source>
        <dbReference type="EMBL" id="KAG1341977.1"/>
    </source>
</evidence>
<dbReference type="Pfam" id="PF22600">
    <property type="entry name" value="MTPAP-like_central"/>
    <property type="match status" value="1"/>
</dbReference>
<feature type="region of interest" description="Disordered" evidence="1">
    <location>
        <begin position="1301"/>
        <end position="1361"/>
    </location>
</feature>
<gene>
    <name evidence="4" type="ORF">COCNU_05G002060</name>
</gene>
<sequence length="1361" mass="150552">MGEHEGWAEPSGLLPNGLLPNEVANVTRVLDAERWSKAEERTVELITRIQPNQPSEERRNAVANYVQRLIMKCFSCQVFTFGSVPLKTYLPDGDIDLTAFSNNENLKDTWANEVRYVLESEEKSENAEFRVKEVQYIQAEVKIIKCLVEDIVVDISFNQVGGLCTLCFLEEIDHLINQNHLFKRSIILIKAWCYYESRILGAHHGLISTYALETLVLYIFHVFNNSFAGPLEVLYRFLEFFSNFDWDNFCVSLWGPVPISSLPDMTAVPPRKDGGELLLSKPFLDALSGVYAVKPSGQENQGQPFVSKHFNVIDPLRTNNNLGRSVSKGNFFRIRSAFAFGAKKLARLLDCPKEDLIAEVNQFFMNTWERHGSGHRPDAPCPDMRHLRPLKTVPVEESNSSRNTGSTKNNRNAVLKDGHERVTESGHDLEDPSSEVVYSMSQRSQNIYRTNNPSTLFRNQSQKNNGVQMNSRACGQFERNISSSGSVQSDKNQKILRPQNSVNDQEGYPRFHFARTRSSPELTEASVEVLSRGRRNGVVGTTKTQNTPARLDSGRRIRNLVSEATGSHSVRSSLDDPTSIRHITSHQSFEAASDANSVSNSYHDDFNFASMGEELDSVSEALEMQQEEQDLVNMIASSKLHNLNGQVQLPMHWASPHLPLTLSPFLASMGYVQRNLAGMVPTNLSLIGPSWGSNMQFPQGLFSSPLSQYYHPAGLSSNHDDMVESVSESPGMTGLNTEDDYQDFWKDDAGSTRGSNPENRTSQMLRFDGKQQSTPSGSNFSSSSRGSISGLGSRGQHKFAREDRGPVREDYIDAFQNQASGVNDIDSNARNANVKFSPVPHSSRNKPAYESSRDGSASRISRSARDKWGRKPSSSAGLTSLYGKARSGWQVEDSSDHDSVEVEDDSRDSIPLSTMGTDISERTAGSASSTSSHVSNHQFPGYEPAHMSGPDSMIPVAPMLVGSSRQRTVDNSGLFPMTFFPTGPPVPFLMLPVYNFTSDTGNSDGLARQFENDERADNCLTNPPDQNFDSLRNLDQSEAPLSSTASGGAAFEPLEEKSDILNSDFASHLQNLLYGRFCQDFHGPIIYPSPAVVPPPYLQGHFPLDGPGRPLSANVNFTQVMSYGPQVVPVMPIQPAPDRTSGVFQCYGDEAPRYRGGTGTYLPNPKVSFRDRQPSSRNHRGNYGYDRSDHSDREGSWINSKTRAAGRSHARSQAERPTSWHDQQAASEHHADRQWESQRLASYLVANNSFVSTTSSHGSTNMAYALHPPPVAGSEGVNPARPAIPPLFMVYSHDHGVGYDSSTEPVEFGSLGPMHLSGTNEVPQPNDGNPQSGSYEQRHGTYFGGSPRSSPEQPSSPQLHK</sequence>
<feature type="region of interest" description="Disordered" evidence="1">
    <location>
        <begin position="391"/>
        <end position="468"/>
    </location>
</feature>
<dbReference type="Proteomes" id="UP000797356">
    <property type="component" value="Chromosome 5"/>
</dbReference>
<accession>A0A8K0I7S5</accession>
<dbReference type="PANTHER" id="PTHR45979:SF30">
    <property type="entry name" value="NUCLEOTIDYLTRANSFERASE"/>
    <property type="match status" value="1"/>
</dbReference>
<evidence type="ECO:0000256" key="1">
    <source>
        <dbReference type="SAM" id="MobiDB-lite"/>
    </source>
</evidence>
<organism evidence="4 5">
    <name type="scientific">Cocos nucifera</name>
    <name type="common">Coconut palm</name>
    <dbReference type="NCBI Taxonomy" id="13894"/>
    <lineage>
        <taxon>Eukaryota</taxon>
        <taxon>Viridiplantae</taxon>
        <taxon>Streptophyta</taxon>
        <taxon>Embryophyta</taxon>
        <taxon>Tracheophyta</taxon>
        <taxon>Spermatophyta</taxon>
        <taxon>Magnoliopsida</taxon>
        <taxon>Liliopsida</taxon>
        <taxon>Arecaceae</taxon>
        <taxon>Arecoideae</taxon>
        <taxon>Cocoseae</taxon>
        <taxon>Attaleinae</taxon>
        <taxon>Cocos</taxon>
    </lineage>
</organism>
<feature type="compositionally biased region" description="Low complexity" evidence="1">
    <location>
        <begin position="1346"/>
        <end position="1361"/>
    </location>
</feature>
<feature type="compositionally biased region" description="Polar residues" evidence="1">
    <location>
        <begin position="752"/>
        <end position="764"/>
    </location>
</feature>
<dbReference type="FunFam" id="1.10.1410.10:FF:000013">
    <property type="entry name" value="PAP/OAS1 substrate-binding domain superfamily"/>
    <property type="match status" value="1"/>
</dbReference>
<dbReference type="SUPFAM" id="SSF81631">
    <property type="entry name" value="PAP/OAS1 substrate-binding domain"/>
    <property type="match status" value="1"/>
</dbReference>
<dbReference type="InterPro" id="IPR043519">
    <property type="entry name" value="NT_sf"/>
</dbReference>
<feature type="compositionally biased region" description="Polar residues" evidence="1">
    <location>
        <begin position="726"/>
        <end position="736"/>
    </location>
</feature>
<dbReference type="FunFam" id="3.30.460.10:FF:000046">
    <property type="entry name" value="PAP/OAS1 substrate-binding domain superfamily"/>
    <property type="match status" value="1"/>
</dbReference>
<name>A0A8K0I7S5_COCNU</name>
<feature type="compositionally biased region" description="Basic and acidic residues" evidence="1">
    <location>
        <begin position="414"/>
        <end position="430"/>
    </location>
</feature>
<dbReference type="OrthoDB" id="273917at2759"/>
<dbReference type="Gene3D" id="3.30.460.10">
    <property type="entry name" value="Beta Polymerase, domain 2"/>
    <property type="match status" value="1"/>
</dbReference>
<protein>
    <recommendedName>
        <fullName evidence="6">Polymerase nucleotidyl transferase domain-containing protein</fullName>
    </recommendedName>
</protein>
<dbReference type="InterPro" id="IPR058921">
    <property type="entry name" value="PAP/OAS1-rel"/>
</dbReference>
<dbReference type="InterPro" id="IPR058920">
    <property type="entry name" value="PAP-OAS1-bd-rel"/>
</dbReference>
<comment type="caution">
    <text evidence="4">The sequence shown here is derived from an EMBL/GenBank/DDBJ whole genome shotgun (WGS) entry which is preliminary data.</text>
</comment>
<feature type="compositionally biased region" description="Polar residues" evidence="1">
    <location>
        <begin position="397"/>
        <end position="412"/>
    </location>
</feature>
<dbReference type="PANTHER" id="PTHR45979">
    <property type="entry name" value="PAP/OAS1 SUBSTRATE-BINDING DOMAIN SUPERFAMILY"/>
    <property type="match status" value="1"/>
</dbReference>
<evidence type="ECO:0000259" key="2">
    <source>
        <dbReference type="Pfam" id="PF22600"/>
    </source>
</evidence>
<reference evidence="4" key="1">
    <citation type="journal article" date="2017" name="Gigascience">
        <title>The genome draft of coconut (Cocos nucifera).</title>
        <authorList>
            <person name="Xiao Y."/>
            <person name="Xu P."/>
            <person name="Fan H."/>
            <person name="Baudouin L."/>
            <person name="Xia W."/>
            <person name="Bocs S."/>
            <person name="Xu J."/>
            <person name="Li Q."/>
            <person name="Guo A."/>
            <person name="Zhou L."/>
            <person name="Li J."/>
            <person name="Wu Y."/>
            <person name="Ma Z."/>
            <person name="Armero A."/>
            <person name="Issali A.E."/>
            <person name="Liu N."/>
            <person name="Peng M."/>
            <person name="Yang Y."/>
        </authorList>
    </citation>
    <scope>NUCLEOTIDE SEQUENCE</scope>
    <source>
        <tissue evidence="4">Spear leaf of Hainan Tall coconut</tissue>
    </source>
</reference>
<keyword evidence="5" id="KW-1185">Reference proteome</keyword>
<evidence type="ECO:0008006" key="6">
    <source>
        <dbReference type="Google" id="ProtNLM"/>
    </source>
</evidence>
<feature type="compositionally biased region" description="Polar residues" evidence="1">
    <location>
        <begin position="1317"/>
        <end position="1335"/>
    </location>
</feature>
<feature type="region of interest" description="Disordered" evidence="1">
    <location>
        <begin position="831"/>
        <end position="935"/>
    </location>
</feature>
<dbReference type="Gene3D" id="1.10.1410.10">
    <property type="match status" value="1"/>
</dbReference>
<dbReference type="Pfam" id="PF26180">
    <property type="entry name" value="PAP-OAS1"/>
    <property type="match status" value="1"/>
</dbReference>
<reference evidence="4" key="2">
    <citation type="submission" date="2019-07" db="EMBL/GenBank/DDBJ databases">
        <authorList>
            <person name="Yang Y."/>
            <person name="Bocs S."/>
            <person name="Baudouin L."/>
        </authorList>
    </citation>
    <scope>NUCLEOTIDE SEQUENCE</scope>
    <source>
        <tissue evidence="4">Spear leaf of Hainan Tall coconut</tissue>
    </source>
</reference>
<feature type="region of interest" description="Disordered" evidence="1">
    <location>
        <begin position="1155"/>
        <end position="1233"/>
    </location>
</feature>
<feature type="region of interest" description="Disordered" evidence="1">
    <location>
        <begin position="720"/>
        <end position="805"/>
    </location>
</feature>
<feature type="domain" description="PAP/OAS1 substrate-binding-related" evidence="3">
    <location>
        <begin position="176"/>
        <end position="368"/>
    </location>
</feature>
<dbReference type="CDD" id="cd05402">
    <property type="entry name" value="NT_PAP_TUTase"/>
    <property type="match status" value="1"/>
</dbReference>
<dbReference type="InterPro" id="IPR054708">
    <property type="entry name" value="MTPAP-like_central"/>
</dbReference>
<feature type="region of interest" description="Disordered" evidence="1">
    <location>
        <begin position="482"/>
        <end position="506"/>
    </location>
</feature>
<feature type="compositionally biased region" description="Polar residues" evidence="1">
    <location>
        <begin position="439"/>
        <end position="468"/>
    </location>
</feature>
<feature type="compositionally biased region" description="Low complexity" evidence="1">
    <location>
        <begin position="773"/>
        <end position="791"/>
    </location>
</feature>
<evidence type="ECO:0000259" key="3">
    <source>
        <dbReference type="Pfam" id="PF26180"/>
    </source>
</evidence>
<feature type="compositionally biased region" description="Basic and acidic residues" evidence="1">
    <location>
        <begin position="1186"/>
        <end position="1195"/>
    </location>
</feature>
<proteinExistence type="predicted"/>